<dbReference type="Pfam" id="PF14577">
    <property type="entry name" value="SEO_C"/>
    <property type="match status" value="1"/>
</dbReference>
<feature type="domain" description="Sieve element occlusion C-terminal" evidence="1">
    <location>
        <begin position="2"/>
        <end position="93"/>
    </location>
</feature>
<comment type="caution">
    <text evidence="2">The sequence shown here is derived from an EMBL/GenBank/DDBJ whole genome shotgun (WGS) entry which is preliminary data.</text>
</comment>
<feature type="non-terminal residue" evidence="2">
    <location>
        <position position="1"/>
    </location>
</feature>
<reference evidence="2 3" key="1">
    <citation type="journal article" date="2018" name="Front. Plant Sci.">
        <title>Red Clover (Trifolium pratense) and Zigzag Clover (T. medium) - A Picture of Genomic Similarities and Differences.</title>
        <authorList>
            <person name="Dluhosova J."/>
            <person name="Istvanek J."/>
            <person name="Nedelnik J."/>
            <person name="Repkova J."/>
        </authorList>
    </citation>
    <scope>NUCLEOTIDE SEQUENCE [LARGE SCALE GENOMIC DNA]</scope>
    <source>
        <strain evidence="3">cv. 10/8</strain>
        <tissue evidence="2">Leaf</tissue>
    </source>
</reference>
<name>A0A392MAV9_9FABA</name>
<evidence type="ECO:0000313" key="3">
    <source>
        <dbReference type="Proteomes" id="UP000265520"/>
    </source>
</evidence>
<dbReference type="PANTHER" id="PTHR33232:SF18">
    <property type="entry name" value="PROTEIN SIEVE ELEMENT OCCLUSION B-LIKE"/>
    <property type="match status" value="1"/>
</dbReference>
<dbReference type="InterPro" id="IPR039299">
    <property type="entry name" value="SEOA"/>
</dbReference>
<proteinExistence type="predicted"/>
<evidence type="ECO:0000259" key="1">
    <source>
        <dbReference type="Pfam" id="PF14577"/>
    </source>
</evidence>
<protein>
    <submittedName>
        <fullName evidence="2">Sieve element occlusion protein</fullName>
    </submittedName>
</protein>
<sequence length="95" mass="10590">SGWAIVTKGSIVTSVGHGATVLKTMAEFDKWKEVVNTKGFEYAFRDYHNTIASTVHLCSHLEIPNVAGKIPDFIECPDCHRTMEVFISYKCCHNG</sequence>
<organism evidence="2 3">
    <name type="scientific">Trifolium medium</name>
    <dbReference type="NCBI Taxonomy" id="97028"/>
    <lineage>
        <taxon>Eukaryota</taxon>
        <taxon>Viridiplantae</taxon>
        <taxon>Streptophyta</taxon>
        <taxon>Embryophyta</taxon>
        <taxon>Tracheophyta</taxon>
        <taxon>Spermatophyta</taxon>
        <taxon>Magnoliopsida</taxon>
        <taxon>eudicotyledons</taxon>
        <taxon>Gunneridae</taxon>
        <taxon>Pentapetalae</taxon>
        <taxon>rosids</taxon>
        <taxon>fabids</taxon>
        <taxon>Fabales</taxon>
        <taxon>Fabaceae</taxon>
        <taxon>Papilionoideae</taxon>
        <taxon>50 kb inversion clade</taxon>
        <taxon>NPAAA clade</taxon>
        <taxon>Hologalegina</taxon>
        <taxon>IRL clade</taxon>
        <taxon>Trifolieae</taxon>
        <taxon>Trifolium</taxon>
    </lineage>
</organism>
<dbReference type="EMBL" id="LXQA010007114">
    <property type="protein sequence ID" value="MCH84622.1"/>
    <property type="molecule type" value="Genomic_DNA"/>
</dbReference>
<keyword evidence="3" id="KW-1185">Reference proteome</keyword>
<gene>
    <name evidence="2" type="ORF">A2U01_0005454</name>
</gene>
<dbReference type="AlphaFoldDB" id="A0A392MAV9"/>
<evidence type="ECO:0000313" key="2">
    <source>
        <dbReference type="EMBL" id="MCH84622.1"/>
    </source>
</evidence>
<dbReference type="GO" id="GO:0010088">
    <property type="term" value="P:phloem development"/>
    <property type="evidence" value="ECO:0007669"/>
    <property type="project" value="InterPro"/>
</dbReference>
<accession>A0A392MAV9</accession>
<dbReference type="PANTHER" id="PTHR33232">
    <property type="entry name" value="PROTEIN SIEVE ELEMENT OCCLUSION B-LIKE"/>
    <property type="match status" value="1"/>
</dbReference>
<dbReference type="Proteomes" id="UP000265520">
    <property type="component" value="Unassembled WGS sequence"/>
</dbReference>
<dbReference type="InterPro" id="IPR027944">
    <property type="entry name" value="SEO_C"/>
</dbReference>